<comment type="similarity">
    <text evidence="10 11">Belongs to the TonB-dependent receptor family.</text>
</comment>
<evidence type="ECO:0000256" key="5">
    <source>
        <dbReference type="ARBA" id="ARBA00022729"/>
    </source>
</evidence>
<dbReference type="InterPro" id="IPR039426">
    <property type="entry name" value="TonB-dep_rcpt-like"/>
</dbReference>
<comment type="caution">
    <text evidence="15">The sequence shown here is derived from an EMBL/GenBank/DDBJ whole genome shotgun (WGS) entry which is preliminary data.</text>
</comment>
<feature type="chain" id="PRO_5046361712" evidence="12">
    <location>
        <begin position="24"/>
        <end position="674"/>
    </location>
</feature>
<dbReference type="EMBL" id="JBHUFC010000003">
    <property type="protein sequence ID" value="MFD1788117.1"/>
    <property type="molecule type" value="Genomic_DNA"/>
</dbReference>
<proteinExistence type="inferred from homology"/>
<dbReference type="Pfam" id="PF00593">
    <property type="entry name" value="TonB_dep_Rec_b-barrel"/>
    <property type="match status" value="1"/>
</dbReference>
<dbReference type="Gene3D" id="2.40.170.20">
    <property type="entry name" value="TonB-dependent receptor, beta-barrel domain"/>
    <property type="match status" value="1"/>
</dbReference>
<feature type="domain" description="TonB-dependent receptor-like beta-barrel" evidence="13">
    <location>
        <begin position="206"/>
        <end position="642"/>
    </location>
</feature>
<evidence type="ECO:0000313" key="15">
    <source>
        <dbReference type="EMBL" id="MFD1788117.1"/>
    </source>
</evidence>
<evidence type="ECO:0000256" key="8">
    <source>
        <dbReference type="ARBA" id="ARBA00023170"/>
    </source>
</evidence>
<dbReference type="InterPro" id="IPR000531">
    <property type="entry name" value="Beta-barrel_TonB"/>
</dbReference>
<keyword evidence="7 10" id="KW-0472">Membrane</keyword>
<protein>
    <submittedName>
        <fullName evidence="15">TonB-dependent receptor plug domain-containing protein</fullName>
    </submittedName>
</protein>
<dbReference type="SUPFAM" id="SSF56935">
    <property type="entry name" value="Porins"/>
    <property type="match status" value="1"/>
</dbReference>
<evidence type="ECO:0000313" key="16">
    <source>
        <dbReference type="Proteomes" id="UP001597283"/>
    </source>
</evidence>
<dbReference type="InterPro" id="IPR037066">
    <property type="entry name" value="Plug_dom_sf"/>
</dbReference>
<evidence type="ECO:0000256" key="9">
    <source>
        <dbReference type="ARBA" id="ARBA00023237"/>
    </source>
</evidence>
<keyword evidence="9 10" id="KW-0998">Cell outer membrane</keyword>
<organism evidence="15 16">
    <name type="scientific">Sphingomonas floccifaciens</name>
    <dbReference type="NCBI Taxonomy" id="1844115"/>
    <lineage>
        <taxon>Bacteria</taxon>
        <taxon>Pseudomonadati</taxon>
        <taxon>Pseudomonadota</taxon>
        <taxon>Alphaproteobacteria</taxon>
        <taxon>Sphingomonadales</taxon>
        <taxon>Sphingomonadaceae</taxon>
        <taxon>Sphingomonas</taxon>
    </lineage>
</organism>
<evidence type="ECO:0000256" key="10">
    <source>
        <dbReference type="PROSITE-ProRule" id="PRU01360"/>
    </source>
</evidence>
<evidence type="ECO:0000256" key="11">
    <source>
        <dbReference type="RuleBase" id="RU003357"/>
    </source>
</evidence>
<comment type="subcellular location">
    <subcellularLocation>
        <location evidence="1 10">Cell outer membrane</location>
        <topology evidence="1 10">Multi-pass membrane protein</topology>
    </subcellularLocation>
</comment>
<keyword evidence="16" id="KW-1185">Reference proteome</keyword>
<dbReference type="RefSeq" id="WP_380940477.1">
    <property type="nucleotide sequence ID" value="NZ_JBHUFC010000003.1"/>
</dbReference>
<feature type="signal peptide" evidence="12">
    <location>
        <begin position="1"/>
        <end position="23"/>
    </location>
</feature>
<dbReference type="PANTHER" id="PTHR30069:SF29">
    <property type="entry name" value="HEMOGLOBIN AND HEMOGLOBIN-HAPTOGLOBIN-BINDING PROTEIN 1-RELATED"/>
    <property type="match status" value="1"/>
</dbReference>
<evidence type="ECO:0000259" key="13">
    <source>
        <dbReference type="Pfam" id="PF00593"/>
    </source>
</evidence>
<dbReference type="InterPro" id="IPR036942">
    <property type="entry name" value="Beta-barrel_TonB_sf"/>
</dbReference>
<feature type="domain" description="TonB-dependent receptor plug" evidence="14">
    <location>
        <begin position="50"/>
        <end position="158"/>
    </location>
</feature>
<accession>A0ABW4ND88</accession>
<evidence type="ECO:0000256" key="6">
    <source>
        <dbReference type="ARBA" id="ARBA00023077"/>
    </source>
</evidence>
<dbReference type="Gene3D" id="2.170.130.10">
    <property type="entry name" value="TonB-dependent receptor, plug domain"/>
    <property type="match status" value="1"/>
</dbReference>
<dbReference type="PANTHER" id="PTHR30069">
    <property type="entry name" value="TONB-DEPENDENT OUTER MEMBRANE RECEPTOR"/>
    <property type="match status" value="1"/>
</dbReference>
<reference evidence="16" key="1">
    <citation type="journal article" date="2019" name="Int. J. Syst. Evol. Microbiol.">
        <title>The Global Catalogue of Microorganisms (GCM) 10K type strain sequencing project: providing services to taxonomists for standard genome sequencing and annotation.</title>
        <authorList>
            <consortium name="The Broad Institute Genomics Platform"/>
            <consortium name="The Broad Institute Genome Sequencing Center for Infectious Disease"/>
            <person name="Wu L."/>
            <person name="Ma J."/>
        </authorList>
    </citation>
    <scope>NUCLEOTIDE SEQUENCE [LARGE SCALE GENOMIC DNA]</scope>
    <source>
        <strain evidence="16">Q85</strain>
    </source>
</reference>
<dbReference type="InterPro" id="IPR012910">
    <property type="entry name" value="Plug_dom"/>
</dbReference>
<dbReference type="Proteomes" id="UP001597283">
    <property type="component" value="Unassembled WGS sequence"/>
</dbReference>
<evidence type="ECO:0000256" key="4">
    <source>
        <dbReference type="ARBA" id="ARBA00022692"/>
    </source>
</evidence>
<evidence type="ECO:0000256" key="1">
    <source>
        <dbReference type="ARBA" id="ARBA00004571"/>
    </source>
</evidence>
<keyword evidence="8 15" id="KW-0675">Receptor</keyword>
<keyword evidence="6 11" id="KW-0798">TonB box</keyword>
<keyword evidence="3 10" id="KW-1134">Transmembrane beta strand</keyword>
<keyword evidence="4 10" id="KW-0812">Transmembrane</keyword>
<dbReference type="PROSITE" id="PS52016">
    <property type="entry name" value="TONB_DEPENDENT_REC_3"/>
    <property type="match status" value="1"/>
</dbReference>
<keyword evidence="5 12" id="KW-0732">Signal</keyword>
<evidence type="ECO:0000256" key="3">
    <source>
        <dbReference type="ARBA" id="ARBA00022452"/>
    </source>
</evidence>
<dbReference type="Pfam" id="PF07715">
    <property type="entry name" value="Plug"/>
    <property type="match status" value="1"/>
</dbReference>
<keyword evidence="2 10" id="KW-0813">Transport</keyword>
<name>A0ABW4ND88_9SPHN</name>
<evidence type="ECO:0000259" key="14">
    <source>
        <dbReference type="Pfam" id="PF07715"/>
    </source>
</evidence>
<evidence type="ECO:0000256" key="7">
    <source>
        <dbReference type="ARBA" id="ARBA00023136"/>
    </source>
</evidence>
<evidence type="ECO:0000256" key="12">
    <source>
        <dbReference type="SAM" id="SignalP"/>
    </source>
</evidence>
<gene>
    <name evidence="15" type="ORF">ACFSC3_11090</name>
</gene>
<evidence type="ECO:0000256" key="2">
    <source>
        <dbReference type="ARBA" id="ARBA00022448"/>
    </source>
</evidence>
<sequence length="674" mass="71603">MRRTNFAVGVAAALLASAAPAAAEDLTRYSLEDLLTLQATSVAKKRQRVADAAAAVFVITQEDIRRSGARTIPDLLRMVPGVEVGSIDGNSTAVSMRGFNTRFANSVLVLVNGRAIYVSALSGVLWDQLLDPLDQIERIEVVRGPGATLWGANAVNGIINIITKDTAQARGVTANTRSGTDGQDVALQAGGGDAETGYRVTGAARRKLASALTRDGGTAPIETQGAQLSAQIDAAPDADNALTFKAGIGVGKFGPAKSGLGDLGLTAGGFTDSNVLVRWSRGQADASSFMAQGFVNHVSRDESGISIRESIYNVEANGNIAVGSDELGFGINYRLTQNILKSQASSIGFLSDGSSDNLVSGFVQYDHWLVSDKVRLTVGTKLENSSITGFNVQPSVRLLGRIGDARLWLSASRAVRTPSLLERDAHLSTTAGPTGRFYSPIFVDVTASGTPSLRSARLDSLEAGVRFNIGESLKFDIAAYHNRYKDLVGAAPLGADIRFDGGMPRVTANYALVNNSDSTSTGVEAAVTWTATSSLRMDGYYSFIDSRFQVRPVFDASGLTPLLAQFGYSLPLFPQPGLMTTPRQQGGVRAHWDVGPNVEIDGWLRHVGELKNVGVPAYTTFDLRAAVQLSGNVTLSLVGQNLLDKNRLEFRESLVSAAPAVISRQIAFDLRLRM</sequence>